<keyword evidence="2" id="KW-0812">Transmembrane</keyword>
<comment type="caution">
    <text evidence="4">The sequence shown here is derived from an EMBL/GenBank/DDBJ whole genome shotgun (WGS) entry which is preliminary data.</text>
</comment>
<dbReference type="PANTHER" id="PTHR14557:SF5">
    <property type="entry name" value="UBIQUITIN-LIKE DOMAIN-CONTAINING PROTEIN"/>
    <property type="match status" value="1"/>
</dbReference>
<gene>
    <name evidence="4" type="ORF">ODALV1_LOCUS29327</name>
</gene>
<feature type="transmembrane region" description="Helical" evidence="2">
    <location>
        <begin position="502"/>
        <end position="526"/>
    </location>
</feature>
<keyword evidence="2" id="KW-1133">Transmembrane helix</keyword>
<proteinExistence type="predicted"/>
<feature type="domain" description="Ubiquitin-like" evidence="3">
    <location>
        <begin position="362"/>
        <end position="430"/>
    </location>
</feature>
<keyword evidence="5" id="KW-1185">Reference proteome</keyword>
<dbReference type="InterPro" id="IPR029071">
    <property type="entry name" value="Ubiquitin-like_domsf"/>
</dbReference>
<reference evidence="4 5" key="1">
    <citation type="submission" date="2024-08" db="EMBL/GenBank/DDBJ databases">
        <authorList>
            <person name="Cucini C."/>
            <person name="Frati F."/>
        </authorList>
    </citation>
    <scope>NUCLEOTIDE SEQUENCE [LARGE SCALE GENOMIC DNA]</scope>
</reference>
<dbReference type="PROSITE" id="PS50053">
    <property type="entry name" value="UBIQUITIN_2"/>
    <property type="match status" value="1"/>
</dbReference>
<feature type="region of interest" description="Disordered" evidence="1">
    <location>
        <begin position="440"/>
        <end position="463"/>
    </location>
</feature>
<feature type="compositionally biased region" description="Polar residues" evidence="1">
    <location>
        <begin position="342"/>
        <end position="357"/>
    </location>
</feature>
<dbReference type="Proteomes" id="UP001642540">
    <property type="component" value="Unassembled WGS sequence"/>
</dbReference>
<dbReference type="PANTHER" id="PTHR14557">
    <property type="entry name" value="PROTEIN C7ORF21"/>
    <property type="match status" value="1"/>
</dbReference>
<protein>
    <recommendedName>
        <fullName evidence="3">Ubiquitin-like domain-containing protein</fullName>
    </recommendedName>
</protein>
<feature type="compositionally biased region" description="Basic and acidic residues" evidence="1">
    <location>
        <begin position="278"/>
        <end position="291"/>
    </location>
</feature>
<keyword evidence="2" id="KW-0472">Membrane</keyword>
<sequence length="529" mass="57378">MLLDLWEWFMLINDGVDIVLSSLSSGTSYLPLSFIVVTIVFLLISFFAWRSTDIPDLPEAPRPPYLIQITAGTGNGGARQTIADVRLISGIANFDENEILSRFQNITTAYQNISRNQATNTDRNSLPGTSRNVAGSRASASTVDTTTGSNFRGRLPGRSFLLGLLRQNPFARPGGPAISNAIRAQLSSPNVVVYHRVNVYHHHIHSHLGRNNPANANITAQQSANRNDEQSSATNVDSPLSQEESTADISSNPHISPVDQSVGNSQNNEQVFPTVPIRSEDSEQVETHPDSRNSVSSGAVQIQTAVVEGASQNSCPTASTSSSSAFATMPLRSDQNRKDGSSHSASAQSKTNAGSSTEGDDVKFTIKFLNDTQMDVTSQLSEKIVDFKRRHFATEMSENKTVRLIFNGRVLDNDAKTLREFGIFDQCVVHCLIVNRQQNQDQSRSGGTSGSSTGAQGDSTPGNVRRVVGLPEPGMFFVAFIGIFLVFLWFICLHFGQHLFTQSAVVSLTVLTAIFLIGIVACYLPLPAN</sequence>
<dbReference type="Pfam" id="PF00240">
    <property type="entry name" value="ubiquitin"/>
    <property type="match status" value="1"/>
</dbReference>
<dbReference type="Gene3D" id="3.10.20.90">
    <property type="entry name" value="Phosphatidylinositol 3-kinase Catalytic Subunit, Chain A, domain 1"/>
    <property type="match status" value="1"/>
</dbReference>
<evidence type="ECO:0000256" key="1">
    <source>
        <dbReference type="SAM" id="MobiDB-lite"/>
    </source>
</evidence>
<organism evidence="4 5">
    <name type="scientific">Orchesella dallaii</name>
    <dbReference type="NCBI Taxonomy" id="48710"/>
    <lineage>
        <taxon>Eukaryota</taxon>
        <taxon>Metazoa</taxon>
        <taxon>Ecdysozoa</taxon>
        <taxon>Arthropoda</taxon>
        <taxon>Hexapoda</taxon>
        <taxon>Collembola</taxon>
        <taxon>Entomobryomorpha</taxon>
        <taxon>Entomobryoidea</taxon>
        <taxon>Orchesellidae</taxon>
        <taxon>Orchesellinae</taxon>
        <taxon>Orchesella</taxon>
    </lineage>
</organism>
<evidence type="ECO:0000313" key="4">
    <source>
        <dbReference type="EMBL" id="CAL8143181.1"/>
    </source>
</evidence>
<dbReference type="CDD" id="cd17057">
    <property type="entry name" value="Ubl_TMUB1_like"/>
    <property type="match status" value="1"/>
</dbReference>
<dbReference type="EMBL" id="CAXLJM020000151">
    <property type="protein sequence ID" value="CAL8143181.1"/>
    <property type="molecule type" value="Genomic_DNA"/>
</dbReference>
<evidence type="ECO:0000256" key="2">
    <source>
        <dbReference type="SAM" id="Phobius"/>
    </source>
</evidence>
<dbReference type="SMART" id="SM00213">
    <property type="entry name" value="UBQ"/>
    <property type="match status" value="1"/>
</dbReference>
<feature type="region of interest" description="Disordered" evidence="1">
    <location>
        <begin position="115"/>
        <end position="150"/>
    </location>
</feature>
<dbReference type="InterPro" id="IPR040352">
    <property type="entry name" value="TMUB1/2"/>
</dbReference>
<feature type="region of interest" description="Disordered" evidence="1">
    <location>
        <begin position="332"/>
        <end position="359"/>
    </location>
</feature>
<dbReference type="InterPro" id="IPR000626">
    <property type="entry name" value="Ubiquitin-like_dom"/>
</dbReference>
<name>A0ABP1S435_9HEXA</name>
<accession>A0ABP1S435</accession>
<feature type="region of interest" description="Disordered" evidence="1">
    <location>
        <begin position="221"/>
        <end position="298"/>
    </location>
</feature>
<evidence type="ECO:0000259" key="3">
    <source>
        <dbReference type="PROSITE" id="PS50053"/>
    </source>
</evidence>
<feature type="compositionally biased region" description="Low complexity" evidence="1">
    <location>
        <begin position="440"/>
        <end position="460"/>
    </location>
</feature>
<feature type="compositionally biased region" description="Polar residues" evidence="1">
    <location>
        <begin position="221"/>
        <end position="271"/>
    </location>
</feature>
<evidence type="ECO:0000313" key="5">
    <source>
        <dbReference type="Proteomes" id="UP001642540"/>
    </source>
</evidence>
<feature type="transmembrane region" description="Helical" evidence="2">
    <location>
        <begin position="475"/>
        <end position="496"/>
    </location>
</feature>
<feature type="transmembrane region" description="Helical" evidence="2">
    <location>
        <begin position="29"/>
        <end position="49"/>
    </location>
</feature>
<dbReference type="SUPFAM" id="SSF54236">
    <property type="entry name" value="Ubiquitin-like"/>
    <property type="match status" value="1"/>
</dbReference>